<dbReference type="AlphaFoldDB" id="A0A1G9THY5"/>
<dbReference type="InterPro" id="IPR024775">
    <property type="entry name" value="DinB-like"/>
</dbReference>
<organism evidence="3 4">
    <name type="scientific">Fictibacillus solisalsi</name>
    <dbReference type="NCBI Taxonomy" id="459525"/>
    <lineage>
        <taxon>Bacteria</taxon>
        <taxon>Bacillati</taxon>
        <taxon>Bacillota</taxon>
        <taxon>Bacilli</taxon>
        <taxon>Bacillales</taxon>
        <taxon>Fictibacillaceae</taxon>
        <taxon>Fictibacillus</taxon>
    </lineage>
</organism>
<name>A0A1G9THY5_9BACL</name>
<evidence type="ECO:0000256" key="1">
    <source>
        <dbReference type="SAM" id="Coils"/>
    </source>
</evidence>
<keyword evidence="4" id="KW-1185">Reference proteome</keyword>
<dbReference type="SUPFAM" id="SSF109854">
    <property type="entry name" value="DinB/YfiT-like putative metalloenzymes"/>
    <property type="match status" value="1"/>
</dbReference>
<dbReference type="STRING" id="459525.SAMN04488137_0302"/>
<accession>A0A1G9THY5</accession>
<gene>
    <name evidence="3" type="ORF">SAMN04488137_0302</name>
</gene>
<dbReference type="RefSeq" id="WP_090232016.1">
    <property type="nucleotide sequence ID" value="NZ_FNHW01000001.1"/>
</dbReference>
<dbReference type="OrthoDB" id="5464839at2"/>
<dbReference type="Gene3D" id="1.20.120.450">
    <property type="entry name" value="dinb family like domain"/>
    <property type="match status" value="1"/>
</dbReference>
<evidence type="ECO:0000313" key="3">
    <source>
        <dbReference type="EMBL" id="SDM47253.1"/>
    </source>
</evidence>
<dbReference type="EMBL" id="FNHW01000001">
    <property type="protein sequence ID" value="SDM47253.1"/>
    <property type="molecule type" value="Genomic_DNA"/>
</dbReference>
<feature type="domain" description="DinB-like" evidence="2">
    <location>
        <begin position="5"/>
        <end position="153"/>
    </location>
</feature>
<feature type="coiled-coil region" evidence="1">
    <location>
        <begin position="91"/>
        <end position="118"/>
    </location>
</feature>
<keyword evidence="1" id="KW-0175">Coiled coil</keyword>
<evidence type="ECO:0000313" key="4">
    <source>
        <dbReference type="Proteomes" id="UP000199544"/>
    </source>
</evidence>
<reference evidence="4" key="1">
    <citation type="submission" date="2016-10" db="EMBL/GenBank/DDBJ databases">
        <authorList>
            <person name="Varghese N."/>
            <person name="Submissions S."/>
        </authorList>
    </citation>
    <scope>NUCLEOTIDE SEQUENCE [LARGE SCALE GENOMIC DNA]</scope>
    <source>
        <strain evidence="4">CGMCC 1.6854</strain>
    </source>
</reference>
<protein>
    <submittedName>
        <fullName evidence="3">DinB superfamily protein</fullName>
    </submittedName>
</protein>
<dbReference type="Proteomes" id="UP000199544">
    <property type="component" value="Unassembled WGS sequence"/>
</dbReference>
<sequence length="164" mass="19238">MNHNEEVRNEVLEMVNDLTDNQLNEPEEKGRWSIMQTLHHLYLMERSVAIIVSNRLKSKITTPAERKPIDRTVDRSVKVSAPVFVVPTKKYMTLEKMKNKLEESRNELNKVAAGANQEELKQKSYPHPVFGPMPLEQWIPFVGYHEKRHLEQIKEIRDKVLARI</sequence>
<dbReference type="InterPro" id="IPR034660">
    <property type="entry name" value="DinB/YfiT-like"/>
</dbReference>
<proteinExistence type="predicted"/>
<dbReference type="Pfam" id="PF12867">
    <property type="entry name" value="DinB_2"/>
    <property type="match status" value="1"/>
</dbReference>
<evidence type="ECO:0000259" key="2">
    <source>
        <dbReference type="Pfam" id="PF12867"/>
    </source>
</evidence>